<name>A0A9D3UT12_9ROSI</name>
<dbReference type="OrthoDB" id="995524at2759"/>
<keyword evidence="2" id="KW-1185">Reference proteome</keyword>
<proteinExistence type="predicted"/>
<accession>A0A9D3UT12</accession>
<gene>
    <name evidence="1" type="ORF">J1N35_034524</name>
</gene>
<dbReference type="EMBL" id="JAIQCV010000010">
    <property type="protein sequence ID" value="KAH1056459.1"/>
    <property type="molecule type" value="Genomic_DNA"/>
</dbReference>
<sequence length="89" mass="10156">MPKLMRFFVKAEENRTELDVNTQIEMVFKSLTKGLSCFRSIYNLGNNAFTLTQFMKELQSYELILNGRKPIQEKLEANLAVGSSSSMGK</sequence>
<reference evidence="1 2" key="1">
    <citation type="journal article" date="2021" name="Plant Biotechnol. J.">
        <title>Multi-omics assisted identification of the key and species-specific regulatory components of drought-tolerant mechanisms in Gossypium stocksii.</title>
        <authorList>
            <person name="Yu D."/>
            <person name="Ke L."/>
            <person name="Zhang D."/>
            <person name="Wu Y."/>
            <person name="Sun Y."/>
            <person name="Mei J."/>
            <person name="Sun J."/>
            <person name="Sun Y."/>
        </authorList>
    </citation>
    <scope>NUCLEOTIDE SEQUENCE [LARGE SCALE GENOMIC DNA]</scope>
    <source>
        <strain evidence="2">cv. E1</strain>
        <tissue evidence="1">Leaf</tissue>
    </source>
</reference>
<evidence type="ECO:0000313" key="2">
    <source>
        <dbReference type="Proteomes" id="UP000828251"/>
    </source>
</evidence>
<organism evidence="1 2">
    <name type="scientific">Gossypium stocksii</name>
    <dbReference type="NCBI Taxonomy" id="47602"/>
    <lineage>
        <taxon>Eukaryota</taxon>
        <taxon>Viridiplantae</taxon>
        <taxon>Streptophyta</taxon>
        <taxon>Embryophyta</taxon>
        <taxon>Tracheophyta</taxon>
        <taxon>Spermatophyta</taxon>
        <taxon>Magnoliopsida</taxon>
        <taxon>eudicotyledons</taxon>
        <taxon>Gunneridae</taxon>
        <taxon>Pentapetalae</taxon>
        <taxon>rosids</taxon>
        <taxon>malvids</taxon>
        <taxon>Malvales</taxon>
        <taxon>Malvaceae</taxon>
        <taxon>Malvoideae</taxon>
        <taxon>Gossypium</taxon>
    </lineage>
</organism>
<dbReference type="AlphaFoldDB" id="A0A9D3UT12"/>
<comment type="caution">
    <text evidence="1">The sequence shown here is derived from an EMBL/GenBank/DDBJ whole genome shotgun (WGS) entry which is preliminary data.</text>
</comment>
<protein>
    <submittedName>
        <fullName evidence="1">Uncharacterized protein</fullName>
    </submittedName>
</protein>
<dbReference type="Proteomes" id="UP000828251">
    <property type="component" value="Unassembled WGS sequence"/>
</dbReference>
<evidence type="ECO:0000313" key="1">
    <source>
        <dbReference type="EMBL" id="KAH1056459.1"/>
    </source>
</evidence>